<accession>A0A2V0NQ17</accession>
<evidence type="ECO:0000313" key="3">
    <source>
        <dbReference type="Proteomes" id="UP000247498"/>
    </source>
</evidence>
<keyword evidence="3" id="KW-1185">Reference proteome</keyword>
<dbReference type="AlphaFoldDB" id="A0A2V0NQ17"/>
<name>A0A2V0NQ17_9CHLO</name>
<gene>
    <name evidence="2" type="ORF">Rsub_02908</name>
</gene>
<organism evidence="2 3">
    <name type="scientific">Raphidocelis subcapitata</name>
    <dbReference type="NCBI Taxonomy" id="307507"/>
    <lineage>
        <taxon>Eukaryota</taxon>
        <taxon>Viridiplantae</taxon>
        <taxon>Chlorophyta</taxon>
        <taxon>core chlorophytes</taxon>
        <taxon>Chlorophyceae</taxon>
        <taxon>CS clade</taxon>
        <taxon>Sphaeropleales</taxon>
        <taxon>Selenastraceae</taxon>
        <taxon>Raphidocelis</taxon>
    </lineage>
</organism>
<dbReference type="Proteomes" id="UP000247498">
    <property type="component" value="Unassembled WGS sequence"/>
</dbReference>
<dbReference type="Gene3D" id="2.60.40.10">
    <property type="entry name" value="Immunoglobulins"/>
    <property type="match status" value="1"/>
</dbReference>
<proteinExistence type="predicted"/>
<dbReference type="EMBL" id="BDRX01000012">
    <property type="protein sequence ID" value="GBF89738.1"/>
    <property type="molecule type" value="Genomic_DNA"/>
</dbReference>
<feature type="signal peptide" evidence="1">
    <location>
        <begin position="1"/>
        <end position="27"/>
    </location>
</feature>
<evidence type="ECO:0000256" key="1">
    <source>
        <dbReference type="SAM" id="SignalP"/>
    </source>
</evidence>
<feature type="chain" id="PRO_5015890649" evidence="1">
    <location>
        <begin position="28"/>
        <end position="441"/>
    </location>
</feature>
<sequence length="441" mass="46928">MARRDHRAALAGLALAALAALVGSAAATEFTNFAGNVVVKPTIDQPNGAILNFEHLEFNRQPSNPVFGTKMTVQFHVTNLGNEPSLKGEIAVWANSTQKGTCNPTNADATVKFPAIKPFGSKLVQATVTVPSLPGDYTLQIFYDSTCANNILSPHASQLYAVNGSPDPDYGLYNVYPSGTDSSQTNTVPYQPVVNQTFEVILTIKNYGSGSYENSSPVLKVSPGIWFGSSAPTGEPPAQPANPSTLKVVTVEIPKLKPGKSFDAKAMLTVPAAGVWKLDAILEVNGVQFKSFDTFYKVTYRPQPYFVGIYKPNTFGQKVATSPAKTQTGPDAKPYKVKVSFQNVGTAPGKIGALAYYQGNTLDFLFPVIKDDCMTDTAVAVGNFTDVELAPGKKKTFTIQGAPALNKTGWFLATVIPDALCETSIRPGLAAQQAFATKGAP</sequence>
<reference evidence="2 3" key="1">
    <citation type="journal article" date="2018" name="Sci. Rep.">
        <title>Raphidocelis subcapitata (=Pseudokirchneriella subcapitata) provides an insight into genome evolution and environmental adaptations in the Sphaeropleales.</title>
        <authorList>
            <person name="Suzuki S."/>
            <person name="Yamaguchi H."/>
            <person name="Nakajima N."/>
            <person name="Kawachi M."/>
        </authorList>
    </citation>
    <scope>NUCLEOTIDE SEQUENCE [LARGE SCALE GENOMIC DNA]</scope>
    <source>
        <strain evidence="2 3">NIES-35</strain>
    </source>
</reference>
<evidence type="ECO:0000313" key="2">
    <source>
        <dbReference type="EMBL" id="GBF89738.1"/>
    </source>
</evidence>
<keyword evidence="1" id="KW-0732">Signal</keyword>
<dbReference type="InParanoid" id="A0A2V0NQ17"/>
<protein>
    <submittedName>
        <fullName evidence="2">Uncharacterized protein</fullName>
    </submittedName>
</protein>
<comment type="caution">
    <text evidence="2">The sequence shown here is derived from an EMBL/GenBank/DDBJ whole genome shotgun (WGS) entry which is preliminary data.</text>
</comment>
<dbReference type="InterPro" id="IPR013783">
    <property type="entry name" value="Ig-like_fold"/>
</dbReference>